<dbReference type="PROSITE" id="PS50926">
    <property type="entry name" value="TRAM"/>
    <property type="match status" value="1"/>
</dbReference>
<dbReference type="InterPro" id="IPR006466">
    <property type="entry name" value="MiaB-like_arc_euk"/>
</dbReference>
<dbReference type="PROSITE" id="PS51449">
    <property type="entry name" value="MTTASE_N"/>
    <property type="match status" value="1"/>
</dbReference>
<dbReference type="SMART" id="SM00729">
    <property type="entry name" value="Elp3"/>
    <property type="match status" value="1"/>
</dbReference>
<evidence type="ECO:0000256" key="7">
    <source>
        <dbReference type="ARBA" id="ARBA00022723"/>
    </source>
</evidence>
<dbReference type="SUPFAM" id="SSF102114">
    <property type="entry name" value="Radical SAM enzymes"/>
    <property type="match status" value="1"/>
</dbReference>
<dbReference type="InterPro" id="IPR058240">
    <property type="entry name" value="rSAM_sf"/>
</dbReference>
<evidence type="ECO:0000259" key="12">
    <source>
        <dbReference type="PROSITE" id="PS50926"/>
    </source>
</evidence>
<keyword evidence="9 11" id="KW-0411">Iron-sulfur</keyword>
<dbReference type="AlphaFoldDB" id="A0A7J3UZQ5"/>
<keyword evidence="7 11" id="KW-0479">Metal-binding</keyword>
<dbReference type="Gene3D" id="3.40.50.12160">
    <property type="entry name" value="Methylthiotransferase, N-terminal domain"/>
    <property type="match status" value="1"/>
</dbReference>
<evidence type="ECO:0000313" key="15">
    <source>
        <dbReference type="EMBL" id="HHI48883.1"/>
    </source>
</evidence>
<comment type="cofactor">
    <cofactor evidence="11">
        <name>[4Fe-4S] cluster</name>
        <dbReference type="ChEBI" id="CHEBI:49883"/>
    </cofactor>
    <text evidence="11">Binds 1 or 2 [4Fe-4S] cluster. One cluster is coordinated with 3 cysteines and an exchangeable S-adenosyl-L-methionine.</text>
</comment>
<evidence type="ECO:0000256" key="5">
    <source>
        <dbReference type="ARBA" id="ARBA00022691"/>
    </source>
</evidence>
<evidence type="ECO:0000256" key="2">
    <source>
        <dbReference type="ARBA" id="ARBA00008616"/>
    </source>
</evidence>
<dbReference type="Pfam" id="PF00919">
    <property type="entry name" value="UPF0004"/>
    <property type="match status" value="1"/>
</dbReference>
<dbReference type="NCBIfam" id="TIGR01578">
    <property type="entry name" value="MiaB-like-B"/>
    <property type="match status" value="1"/>
</dbReference>
<dbReference type="GO" id="GO:0035598">
    <property type="term" value="F:tRNA (N(6)-L-threonylcarbamoyladenosine(37)-C(2))-methylthiotransferase activity"/>
    <property type="evidence" value="ECO:0007669"/>
    <property type="project" value="UniProtKB-UniRule"/>
</dbReference>
<keyword evidence="3 11" id="KW-0004">4Fe-4S</keyword>
<evidence type="ECO:0000259" key="14">
    <source>
        <dbReference type="PROSITE" id="PS51918"/>
    </source>
</evidence>
<keyword evidence="4 11" id="KW-0808">Transferase</keyword>
<dbReference type="PANTHER" id="PTHR11918:SF45">
    <property type="entry name" value="THREONYLCARBAMOYLADENOSINE TRNA METHYLTHIOTRANSFERASE"/>
    <property type="match status" value="1"/>
</dbReference>
<dbReference type="InterPro" id="IPR013848">
    <property type="entry name" value="Methylthiotransferase_N"/>
</dbReference>
<evidence type="ECO:0000256" key="1">
    <source>
        <dbReference type="ARBA" id="ARBA00002399"/>
    </source>
</evidence>
<evidence type="ECO:0000256" key="4">
    <source>
        <dbReference type="ARBA" id="ARBA00022679"/>
    </source>
</evidence>
<dbReference type="Pfam" id="PF04055">
    <property type="entry name" value="Radical_SAM"/>
    <property type="match status" value="1"/>
</dbReference>
<dbReference type="PROSITE" id="PS51918">
    <property type="entry name" value="RADICAL_SAM"/>
    <property type="match status" value="1"/>
</dbReference>
<dbReference type="InterPro" id="IPR007197">
    <property type="entry name" value="rSAM"/>
</dbReference>
<dbReference type="EMBL" id="DRVT01000018">
    <property type="protein sequence ID" value="HHI48883.1"/>
    <property type="molecule type" value="Genomic_DNA"/>
</dbReference>
<feature type="domain" description="MTTase N-terminal" evidence="13">
    <location>
        <begin position="49"/>
        <end position="157"/>
    </location>
</feature>
<evidence type="ECO:0000256" key="9">
    <source>
        <dbReference type="ARBA" id="ARBA00023014"/>
    </source>
</evidence>
<dbReference type="InterPro" id="IPR006638">
    <property type="entry name" value="Elp3/MiaA/NifB-like_rSAM"/>
</dbReference>
<keyword evidence="6 11" id="KW-0819">tRNA processing</keyword>
<dbReference type="NCBIfam" id="TIGR00089">
    <property type="entry name" value="MiaB/RimO family radical SAM methylthiotransferase"/>
    <property type="match status" value="1"/>
</dbReference>
<name>A0A7J3UZQ5_9CREN</name>
<evidence type="ECO:0000256" key="3">
    <source>
        <dbReference type="ARBA" id="ARBA00022485"/>
    </source>
</evidence>
<keyword evidence="8 11" id="KW-0408">Iron</keyword>
<evidence type="ECO:0000256" key="11">
    <source>
        <dbReference type="RuleBase" id="RU368081"/>
    </source>
</evidence>
<feature type="domain" description="TRAM" evidence="12">
    <location>
        <begin position="403"/>
        <end position="465"/>
    </location>
</feature>
<evidence type="ECO:0000259" key="13">
    <source>
        <dbReference type="PROSITE" id="PS51449"/>
    </source>
</evidence>
<dbReference type="SFLD" id="SFLDG01082">
    <property type="entry name" value="B12-binding_domain_containing"/>
    <property type="match status" value="1"/>
</dbReference>
<dbReference type="CDD" id="cd01335">
    <property type="entry name" value="Radical_SAM"/>
    <property type="match status" value="1"/>
</dbReference>
<evidence type="ECO:0000256" key="8">
    <source>
        <dbReference type="ARBA" id="ARBA00023004"/>
    </source>
</evidence>
<dbReference type="GO" id="GO:0046872">
    <property type="term" value="F:metal ion binding"/>
    <property type="evidence" value="ECO:0007669"/>
    <property type="project" value="UniProtKB-UniRule"/>
</dbReference>
<dbReference type="InterPro" id="IPR038135">
    <property type="entry name" value="Methylthiotransferase_N_sf"/>
</dbReference>
<dbReference type="InterPro" id="IPR023404">
    <property type="entry name" value="rSAM_horseshoe"/>
</dbReference>
<comment type="function">
    <text evidence="1 11">Catalyzes the methylthiolation of N6-threonylcarbamoyladenosine (t(6)A), leading to the formation of 2-methylthio-N6-threonylcarbamoyladenosine (ms(2)t(6)A) at position 37 in tRNAs that read codons beginning with adenine.</text>
</comment>
<dbReference type="PANTHER" id="PTHR11918">
    <property type="entry name" value="RADICAL SAM PROTEINS"/>
    <property type="match status" value="1"/>
</dbReference>
<dbReference type="GO" id="GO:0051539">
    <property type="term" value="F:4 iron, 4 sulfur cluster binding"/>
    <property type="evidence" value="ECO:0007669"/>
    <property type="project" value="UniProtKB-UniRule"/>
</dbReference>
<feature type="domain" description="Radical SAM core" evidence="14">
    <location>
        <begin position="171"/>
        <end position="400"/>
    </location>
</feature>
<comment type="caution">
    <text evidence="15">The sequence shown here is derived from an EMBL/GenBank/DDBJ whole genome shotgun (WGS) entry which is preliminary data.</text>
</comment>
<dbReference type="SFLD" id="SFLDS00029">
    <property type="entry name" value="Radical_SAM"/>
    <property type="match status" value="1"/>
</dbReference>
<proteinExistence type="inferred from homology"/>
<comment type="catalytic activity">
    <reaction evidence="10 11">
        <text>N(6)-L-threonylcarbamoyladenosine(37) in tRNA + (sulfur carrier)-SH + AH2 + 2 S-adenosyl-L-methionine = 2-methylsulfanyl-N(6)-L-threonylcarbamoyladenosine(37) in tRNA + (sulfur carrier)-H + 5'-deoxyadenosine + L-methionine + A + S-adenosyl-L-homocysteine + 2 H(+)</text>
        <dbReference type="Rhea" id="RHEA:37075"/>
        <dbReference type="Rhea" id="RHEA-COMP:10163"/>
        <dbReference type="Rhea" id="RHEA-COMP:11092"/>
        <dbReference type="Rhea" id="RHEA-COMP:14737"/>
        <dbReference type="Rhea" id="RHEA-COMP:14739"/>
        <dbReference type="ChEBI" id="CHEBI:13193"/>
        <dbReference type="ChEBI" id="CHEBI:15378"/>
        <dbReference type="ChEBI" id="CHEBI:17319"/>
        <dbReference type="ChEBI" id="CHEBI:17499"/>
        <dbReference type="ChEBI" id="CHEBI:29917"/>
        <dbReference type="ChEBI" id="CHEBI:57844"/>
        <dbReference type="ChEBI" id="CHEBI:57856"/>
        <dbReference type="ChEBI" id="CHEBI:59789"/>
        <dbReference type="ChEBI" id="CHEBI:64428"/>
        <dbReference type="ChEBI" id="CHEBI:74418"/>
        <dbReference type="ChEBI" id="CHEBI:74420"/>
        <dbReference type="EC" id="2.8.4.5"/>
    </reaction>
</comment>
<dbReference type="EC" id="2.8.4.5" evidence="11"/>
<accession>A0A7J3UZQ5</accession>
<reference evidence="15" key="1">
    <citation type="journal article" date="2020" name="mSystems">
        <title>Genome- and Community-Level Interaction Insights into Carbon Utilization and Element Cycling Functions of Hydrothermarchaeota in Hydrothermal Sediment.</title>
        <authorList>
            <person name="Zhou Z."/>
            <person name="Liu Y."/>
            <person name="Xu W."/>
            <person name="Pan J."/>
            <person name="Luo Z.H."/>
            <person name="Li M."/>
        </authorList>
    </citation>
    <scope>NUCLEOTIDE SEQUENCE [LARGE SCALE GENOMIC DNA]</scope>
    <source>
        <strain evidence="15">SpSt-1038</strain>
    </source>
</reference>
<organism evidence="15">
    <name type="scientific">Candidatus Methanosuratincola petrocarbonis</name>
    <name type="common">ex Vanwonterghem et al. 2016</name>
    <dbReference type="NCBI Taxonomy" id="1867261"/>
    <lineage>
        <taxon>Archaea</taxon>
        <taxon>Thermoproteota</taxon>
        <taxon>Methanosuratincolia</taxon>
        <taxon>Candidatus Methanomethylicales</taxon>
        <taxon>Candidatus Methanomethylicaceae</taxon>
        <taxon>Candidatus Methanosuratincola (ex Vanwonterghem et al. 2016)</taxon>
    </lineage>
</organism>
<dbReference type="FunFam" id="3.80.30.20:FF:000002">
    <property type="entry name" value="threonylcarbamoyladenosine tRNA methylthiotransferase isoform X2"/>
    <property type="match status" value="1"/>
</dbReference>
<keyword evidence="5 11" id="KW-0949">S-adenosyl-L-methionine</keyword>
<protein>
    <recommendedName>
        <fullName evidence="11">tRNA-t(6)A37 methylthiotransferase</fullName>
        <ecNumber evidence="11">2.8.4.5</ecNumber>
    </recommendedName>
</protein>
<sequence>MRYGISVVLDLYWKDRPFRRTHFSRDRRKDCLHQAYQTYPWLTSGECSLRVFVKTFGCELNRADSEVIAELLNCNSIGITDSEGDADAVVVNTCTVREETESKVLQYISSVRNKRVVATGCMAAAQPGLLRSIYPEISIVTINNLHDLVRALRDRVVSVKKGGSYPAPAPFKSGVVHTIPISRGCIGECSYCIARLARGGLSSTPPEVILSIVESATSSGALEIRLAAQDAGAYGLDIGHSLTSLLRLVAALPYDFRIRVGMFKLSSVWAFFDELIDCYASKKIYKFVHMPLQSGSDHVLSLMHRGYTVGMYLEAVKRMRSRFPAITLATDIIVGYPGETEDDFKETCEVVEAITPDKIHISRFTPRPHTPASLLEQVPEPVKKARSRILARKKISIQASRNKKWIGREVEATILASRKGIGAIARTDEYKPVLLRGADCLALGSRHTLEITGCSPFSLVGKVIRR</sequence>
<dbReference type="Gene3D" id="3.80.30.20">
    <property type="entry name" value="tm_1862 like domain"/>
    <property type="match status" value="1"/>
</dbReference>
<evidence type="ECO:0000256" key="10">
    <source>
        <dbReference type="ARBA" id="ARBA00051661"/>
    </source>
</evidence>
<evidence type="ECO:0000256" key="6">
    <source>
        <dbReference type="ARBA" id="ARBA00022694"/>
    </source>
</evidence>
<dbReference type="InterPro" id="IPR005839">
    <property type="entry name" value="Methylthiotransferase"/>
</dbReference>
<dbReference type="InterPro" id="IPR002792">
    <property type="entry name" value="TRAM_dom"/>
</dbReference>
<gene>
    <name evidence="15" type="ORF">ENL91_01780</name>
</gene>
<comment type="similarity">
    <text evidence="2 11">Belongs to the methylthiotransferase family. CDKAL1 subfamily.</text>
</comment>